<dbReference type="EMBL" id="ONZQ02000003">
    <property type="protein sequence ID" value="SPO00100.1"/>
    <property type="molecule type" value="Genomic_DNA"/>
</dbReference>
<dbReference type="PROSITE" id="PS50089">
    <property type="entry name" value="ZF_RING_2"/>
    <property type="match status" value="1"/>
</dbReference>
<feature type="compositionally biased region" description="Pro residues" evidence="2">
    <location>
        <begin position="31"/>
        <end position="52"/>
    </location>
</feature>
<dbReference type="AlphaFoldDB" id="A0AAE8MW22"/>
<keyword evidence="1" id="KW-0862">Zinc</keyword>
<keyword evidence="1" id="KW-0863">Zinc-finger</keyword>
<comment type="caution">
    <text evidence="4">The sequence shown here is derived from an EMBL/GenBank/DDBJ whole genome shotgun (WGS) entry which is preliminary data.</text>
</comment>
<proteinExistence type="predicted"/>
<evidence type="ECO:0000313" key="4">
    <source>
        <dbReference type="EMBL" id="SPO00100.1"/>
    </source>
</evidence>
<gene>
    <name evidence="4" type="ORF">DNG_02952</name>
</gene>
<keyword evidence="5" id="KW-1185">Reference proteome</keyword>
<feature type="domain" description="RING-type" evidence="3">
    <location>
        <begin position="171"/>
        <end position="226"/>
    </location>
</feature>
<accession>A0AAE8MW22</accession>
<keyword evidence="1" id="KW-0479">Metal-binding</keyword>
<dbReference type="GO" id="GO:0008270">
    <property type="term" value="F:zinc ion binding"/>
    <property type="evidence" value="ECO:0007669"/>
    <property type="project" value="UniProtKB-KW"/>
</dbReference>
<protein>
    <recommendedName>
        <fullName evidence="3">RING-type domain-containing protein</fullName>
    </recommendedName>
</protein>
<reference evidence="4" key="1">
    <citation type="submission" date="2018-03" db="EMBL/GenBank/DDBJ databases">
        <authorList>
            <person name="Guldener U."/>
        </authorList>
    </citation>
    <scope>NUCLEOTIDE SEQUENCE</scope>
</reference>
<evidence type="ECO:0000259" key="3">
    <source>
        <dbReference type="PROSITE" id="PS50089"/>
    </source>
</evidence>
<evidence type="ECO:0000256" key="2">
    <source>
        <dbReference type="SAM" id="MobiDB-lite"/>
    </source>
</evidence>
<dbReference type="InterPro" id="IPR013083">
    <property type="entry name" value="Znf_RING/FYVE/PHD"/>
</dbReference>
<feature type="compositionally biased region" description="Polar residues" evidence="2">
    <location>
        <begin position="68"/>
        <end position="80"/>
    </location>
</feature>
<name>A0AAE8MW22_9PEZI</name>
<organism evidence="4 5">
    <name type="scientific">Cephalotrichum gorgonifer</name>
    <dbReference type="NCBI Taxonomy" id="2041049"/>
    <lineage>
        <taxon>Eukaryota</taxon>
        <taxon>Fungi</taxon>
        <taxon>Dikarya</taxon>
        <taxon>Ascomycota</taxon>
        <taxon>Pezizomycotina</taxon>
        <taxon>Sordariomycetes</taxon>
        <taxon>Hypocreomycetidae</taxon>
        <taxon>Microascales</taxon>
        <taxon>Microascaceae</taxon>
        <taxon>Cephalotrichum</taxon>
    </lineage>
</organism>
<evidence type="ECO:0000313" key="5">
    <source>
        <dbReference type="Proteomes" id="UP001187682"/>
    </source>
</evidence>
<feature type="compositionally biased region" description="Low complexity" evidence="2">
    <location>
        <begin position="1"/>
        <end position="17"/>
    </location>
</feature>
<dbReference type="SUPFAM" id="SSF57850">
    <property type="entry name" value="RING/U-box"/>
    <property type="match status" value="1"/>
</dbReference>
<dbReference type="Proteomes" id="UP001187682">
    <property type="component" value="Unassembled WGS sequence"/>
</dbReference>
<evidence type="ECO:0000256" key="1">
    <source>
        <dbReference type="PROSITE-ProRule" id="PRU00175"/>
    </source>
</evidence>
<dbReference type="Gene3D" id="3.30.40.10">
    <property type="entry name" value="Zinc/RING finger domain, C3HC4 (zinc finger)"/>
    <property type="match status" value="1"/>
</dbReference>
<feature type="region of interest" description="Disordered" evidence="2">
    <location>
        <begin position="1"/>
        <end position="110"/>
    </location>
</feature>
<dbReference type="InterPro" id="IPR001841">
    <property type="entry name" value="Znf_RING"/>
</dbReference>
<sequence>MPRAAGLDLASLAASPSRTVPAGNSHRSLSCPPPSSPSPPPSNPLEVPPLPPRSRARSRVRAEYQPWVPSSDSEAETGSSGAPGEDSEEVGWGPEESSSGWETDSAAEPADEPDINAVFSRASTPSSISPSFIRPVTAGWIRADRKYADDETFIPLPMITFLVDKPDNLRCQICKESKLTLLDPNLDVSDSMPWALPCGHLAGALCMAKYLIRSCAQGTWACPFCRYELVHRTCRHRVVEKVIAWQSIFDMPQSVPCGGTVHGLCVECRVVERLEDETAHNNMAGRAFVTLVGEHLHIGTGKSADRVVAMKNHLEAGLRALSDDVREIRRSW</sequence>